<evidence type="ECO:0000313" key="3">
    <source>
        <dbReference type="EMBL" id="WNY27308.1"/>
    </source>
</evidence>
<dbReference type="EMBL" id="CP131061">
    <property type="protein sequence ID" value="WNY27308.1"/>
    <property type="molecule type" value="Genomic_DNA"/>
</dbReference>
<proteinExistence type="inferred from homology"/>
<evidence type="ECO:0000313" key="4">
    <source>
        <dbReference type="Proteomes" id="UP001304970"/>
    </source>
</evidence>
<evidence type="ECO:0000256" key="2">
    <source>
        <dbReference type="HAMAP-Rule" id="MF_00498"/>
    </source>
</evidence>
<gene>
    <name evidence="3" type="ORF">MsAm2_11000</name>
</gene>
<protein>
    <recommendedName>
        <fullName evidence="2">UPF0179 protein MsAm2_11000</fullName>
    </recommendedName>
</protein>
<dbReference type="GeneID" id="89228521"/>
<keyword evidence="4" id="KW-1185">Reference proteome</keyword>
<comment type="similarity">
    <text evidence="1 2">Belongs to the UPF0179 family.</text>
</comment>
<evidence type="ECO:0000256" key="1">
    <source>
        <dbReference type="ARBA" id="ARBA00010824"/>
    </source>
</evidence>
<dbReference type="Pfam" id="PF03684">
    <property type="entry name" value="UPF0179"/>
    <property type="match status" value="1"/>
</dbReference>
<organism evidence="3 4">
    <name type="scientific">Methanolapillus ohkumae</name>
    <dbReference type="NCBI Taxonomy" id="3028298"/>
    <lineage>
        <taxon>Archaea</taxon>
        <taxon>Methanobacteriati</taxon>
        <taxon>Methanobacteriota</taxon>
        <taxon>Stenosarchaea group</taxon>
        <taxon>Methanomicrobia</taxon>
        <taxon>Methanosarcinales</taxon>
        <taxon>Methanosarcinaceae</taxon>
        <taxon>Methanolapillus</taxon>
    </lineage>
</organism>
<dbReference type="PANTHER" id="PTHR40699:SF1">
    <property type="entry name" value="UPF0179 PROTEIN MJ1627"/>
    <property type="match status" value="1"/>
</dbReference>
<name>A0AA97A6G9_9EURY</name>
<dbReference type="Proteomes" id="UP001304970">
    <property type="component" value="Chromosome"/>
</dbReference>
<dbReference type="RefSeq" id="WP_338097282.1">
    <property type="nucleotide sequence ID" value="NZ_CP131061.1"/>
</dbReference>
<dbReference type="PANTHER" id="PTHR40699">
    <property type="entry name" value="UPF0179 PROTEIN MJ1627"/>
    <property type="match status" value="1"/>
</dbReference>
<dbReference type="InterPro" id="IPR005369">
    <property type="entry name" value="UPF0179"/>
</dbReference>
<reference evidence="3 4" key="1">
    <citation type="submission" date="2023-07" db="EMBL/GenBank/DDBJ databases">
        <title>Closed genome sequence of Methanosarcinaceae archaeon Am2.</title>
        <authorList>
            <person name="Poehlein A."/>
            <person name="Protasov E."/>
            <person name="Platt K."/>
            <person name="Reeh H."/>
            <person name="Daniel R."/>
            <person name="Brune A."/>
        </authorList>
    </citation>
    <scope>NUCLEOTIDE SEQUENCE [LARGE SCALE GENOMIC DNA]</scope>
    <source>
        <strain evidence="3 4">Am2</strain>
    </source>
</reference>
<dbReference type="HAMAP" id="MF_00498">
    <property type="entry name" value="UPF0179"/>
    <property type="match status" value="1"/>
</dbReference>
<accession>A0AA97A6G9</accession>
<dbReference type="AlphaFoldDB" id="A0AA97A6G9"/>
<sequence>MAAAVKITVIGSRLAKPGGEFFFMQETEECKKCQVRGTCLNLESGRKYKITSIRNTNHLTCALHDDGVIAVAVENAPVEAYVDSKKAVLGSKVVYEPIFVRKEEDDGLNYALFAPKGLLKGDKCIVVDAFEGFEKDGKTYKRVNLVLE</sequence>